<dbReference type="HOGENOM" id="CLU_2024054_0_0_5"/>
<gene>
    <name evidence="2" type="ORF">MicloDRAFT_00064910</name>
</gene>
<protein>
    <submittedName>
        <fullName evidence="2">Uncharacterized protein</fullName>
    </submittedName>
</protein>
<evidence type="ECO:0000313" key="3">
    <source>
        <dbReference type="Proteomes" id="UP000003947"/>
    </source>
</evidence>
<keyword evidence="3" id="KW-1185">Reference proteome</keyword>
<proteinExistence type="predicted"/>
<evidence type="ECO:0000256" key="1">
    <source>
        <dbReference type="SAM" id="Phobius"/>
    </source>
</evidence>
<dbReference type="AlphaFoldDB" id="I4YP72"/>
<organism evidence="2 3">
    <name type="scientific">Microvirga lotononidis</name>
    <dbReference type="NCBI Taxonomy" id="864069"/>
    <lineage>
        <taxon>Bacteria</taxon>
        <taxon>Pseudomonadati</taxon>
        <taxon>Pseudomonadota</taxon>
        <taxon>Alphaproteobacteria</taxon>
        <taxon>Hyphomicrobiales</taxon>
        <taxon>Methylobacteriaceae</taxon>
        <taxon>Microvirga</taxon>
    </lineage>
</organism>
<evidence type="ECO:0000313" key="2">
    <source>
        <dbReference type="EMBL" id="EIM25764.1"/>
    </source>
</evidence>
<reference evidence="2 3" key="1">
    <citation type="submission" date="2012-02" db="EMBL/GenBank/DDBJ databases">
        <title>Improved High-Quality Draft sequence of Microvirga sp. WSM3557.</title>
        <authorList>
            <consortium name="US DOE Joint Genome Institute"/>
            <person name="Lucas S."/>
            <person name="Han J."/>
            <person name="Lapidus A."/>
            <person name="Cheng J.-F."/>
            <person name="Goodwin L."/>
            <person name="Pitluck S."/>
            <person name="Peters L."/>
            <person name="Zhang X."/>
            <person name="Detter J.C."/>
            <person name="Han C."/>
            <person name="Tapia R."/>
            <person name="Land M."/>
            <person name="Hauser L."/>
            <person name="Kyrpides N."/>
            <person name="Ivanova N."/>
            <person name="Pagani I."/>
            <person name="Brau L."/>
            <person name="Yates R."/>
            <person name="O'Hara G."/>
            <person name="Rui T."/>
            <person name="Howieson J."/>
            <person name="Reeve W."/>
            <person name="Woyke T."/>
        </authorList>
    </citation>
    <scope>NUCLEOTIDE SEQUENCE [LARGE SCALE GENOMIC DNA]</scope>
    <source>
        <strain evidence="2 3">WSM3557</strain>
    </source>
</reference>
<dbReference type="Proteomes" id="UP000003947">
    <property type="component" value="Unassembled WGS sequence"/>
</dbReference>
<dbReference type="PATRIC" id="fig|864069.3.peg.6946"/>
<name>I4YP72_9HYPH</name>
<keyword evidence="1" id="KW-0812">Transmembrane</keyword>
<keyword evidence="1" id="KW-1133">Transmembrane helix</keyword>
<feature type="transmembrane region" description="Helical" evidence="1">
    <location>
        <begin position="95"/>
        <end position="116"/>
    </location>
</feature>
<dbReference type="eggNOG" id="ENOG502ZNBD">
    <property type="taxonomic scope" value="Bacteria"/>
</dbReference>
<accession>I4YP72</accession>
<dbReference type="RefSeq" id="WP_009494501.1">
    <property type="nucleotide sequence ID" value="NZ_CP141048.1"/>
</dbReference>
<dbReference type="OrthoDB" id="8401987at2"/>
<feature type="transmembrane region" description="Helical" evidence="1">
    <location>
        <begin position="67"/>
        <end position="89"/>
    </location>
</feature>
<dbReference type="EMBL" id="JH660647">
    <property type="protein sequence ID" value="EIM25764.1"/>
    <property type="molecule type" value="Genomic_DNA"/>
</dbReference>
<keyword evidence="1" id="KW-0472">Membrane</keyword>
<dbReference type="STRING" id="864069.MicloDRAFT_00064910"/>
<sequence>MIPALIPIILGQVAQTAAPKIIDALVDRIVKDPANPVTPSDAPAIRKELVPVIEHLTNGEPWYKSRVTWGAIGAIFGGVGTIATALANGDYNPEMLGTAALSVLGGFGTIYGRWAAKPLAAK</sequence>